<dbReference type="PANTHER" id="PTHR45969:SF69">
    <property type="entry name" value="FINGER DOMAIN PROTEIN, PUTATIVE (AFU_ORTHOLOGUE AFUA_3G12190)-RELATED"/>
    <property type="match status" value="1"/>
</dbReference>
<dbReference type="GO" id="GO:0016567">
    <property type="term" value="P:protein ubiquitination"/>
    <property type="evidence" value="ECO:0007669"/>
    <property type="project" value="TreeGrafter"/>
</dbReference>
<dbReference type="InterPro" id="IPR018957">
    <property type="entry name" value="Znf_C3HC4_RING-type"/>
</dbReference>
<feature type="domain" description="RING-type" evidence="6">
    <location>
        <begin position="94"/>
        <end position="118"/>
    </location>
</feature>
<dbReference type="SMART" id="SM00184">
    <property type="entry name" value="RING"/>
    <property type="match status" value="1"/>
</dbReference>
<evidence type="ECO:0000256" key="2">
    <source>
        <dbReference type="ARBA" id="ARBA00022771"/>
    </source>
</evidence>
<keyword evidence="1" id="KW-0479">Metal-binding</keyword>
<dbReference type="Pfam" id="PF00097">
    <property type="entry name" value="zf-C3HC4"/>
    <property type="match status" value="1"/>
</dbReference>
<proteinExistence type="predicted"/>
<dbReference type="SUPFAM" id="SSF57850">
    <property type="entry name" value="RING/U-box"/>
    <property type="match status" value="1"/>
</dbReference>
<evidence type="ECO:0000313" key="7">
    <source>
        <dbReference type="EMBL" id="KAF2642502.1"/>
    </source>
</evidence>
<feature type="region of interest" description="Disordered" evidence="5">
    <location>
        <begin position="167"/>
        <end position="218"/>
    </location>
</feature>
<evidence type="ECO:0000256" key="5">
    <source>
        <dbReference type="SAM" id="MobiDB-lite"/>
    </source>
</evidence>
<evidence type="ECO:0000256" key="3">
    <source>
        <dbReference type="ARBA" id="ARBA00022833"/>
    </source>
</evidence>
<dbReference type="InterPro" id="IPR013083">
    <property type="entry name" value="Znf_RING/FYVE/PHD"/>
</dbReference>
<dbReference type="PROSITE" id="PS00518">
    <property type="entry name" value="ZF_RING_1"/>
    <property type="match status" value="1"/>
</dbReference>
<dbReference type="PANTHER" id="PTHR45969">
    <property type="entry name" value="RING ZINC FINGER PROTEIN-RELATED"/>
    <property type="match status" value="1"/>
</dbReference>
<dbReference type="InterPro" id="IPR017907">
    <property type="entry name" value="Znf_RING_CS"/>
</dbReference>
<reference evidence="7" key="1">
    <citation type="journal article" date="2020" name="Stud. Mycol.">
        <title>101 Dothideomycetes genomes: a test case for predicting lifestyles and emergence of pathogens.</title>
        <authorList>
            <person name="Haridas S."/>
            <person name="Albert R."/>
            <person name="Binder M."/>
            <person name="Bloem J."/>
            <person name="Labutti K."/>
            <person name="Salamov A."/>
            <person name="Andreopoulos B."/>
            <person name="Baker S."/>
            <person name="Barry K."/>
            <person name="Bills G."/>
            <person name="Bluhm B."/>
            <person name="Cannon C."/>
            <person name="Castanera R."/>
            <person name="Culley D."/>
            <person name="Daum C."/>
            <person name="Ezra D."/>
            <person name="Gonzalez J."/>
            <person name="Henrissat B."/>
            <person name="Kuo A."/>
            <person name="Liang C."/>
            <person name="Lipzen A."/>
            <person name="Lutzoni F."/>
            <person name="Magnuson J."/>
            <person name="Mondo S."/>
            <person name="Nolan M."/>
            <person name="Ohm R."/>
            <person name="Pangilinan J."/>
            <person name="Park H.-J."/>
            <person name="Ramirez L."/>
            <person name="Alfaro M."/>
            <person name="Sun H."/>
            <person name="Tritt A."/>
            <person name="Yoshinaga Y."/>
            <person name="Zwiers L.-H."/>
            <person name="Turgeon B."/>
            <person name="Goodwin S."/>
            <person name="Spatafora J."/>
            <person name="Crous P."/>
            <person name="Grigoriev I."/>
        </authorList>
    </citation>
    <scope>NUCLEOTIDE SEQUENCE</scope>
    <source>
        <strain evidence="7">CBS 473.64</strain>
    </source>
</reference>
<dbReference type="EMBL" id="MU006781">
    <property type="protein sequence ID" value="KAF2642502.1"/>
    <property type="molecule type" value="Genomic_DNA"/>
</dbReference>
<accession>A0A6A6S5P9</accession>
<dbReference type="InterPro" id="IPR001841">
    <property type="entry name" value="Znf_RING"/>
</dbReference>
<keyword evidence="8" id="KW-1185">Reference proteome</keyword>
<dbReference type="GO" id="GO:0008270">
    <property type="term" value="F:zinc ion binding"/>
    <property type="evidence" value="ECO:0007669"/>
    <property type="project" value="UniProtKB-KW"/>
</dbReference>
<feature type="compositionally biased region" description="Polar residues" evidence="5">
    <location>
        <begin position="41"/>
        <end position="58"/>
    </location>
</feature>
<gene>
    <name evidence="7" type="ORF">P280DRAFT_540370</name>
</gene>
<evidence type="ECO:0000256" key="4">
    <source>
        <dbReference type="PROSITE-ProRule" id="PRU00175"/>
    </source>
</evidence>
<sequence length="246" mass="27688">MPSTPARKFLDKGMEAQVPPADWSCSICYCDYEPRSQTATADTSKVTGPNANDASQKQGLGANQFPTAHTTPYIQGQSLEVTITHMLPLKISICGHIFCEPCIKNWVYLGKNTCPLCRTQLYEGDKTVFDAFVNRDAYHPVDLEEIDYLVRLSRSYTNNGMLGQLSPRLVNDRRGGSPLRVEEQNGRVQGEQRHAGERSRESPLRIEEQTGQAQGEQQSRQWFTLERVTEVLTASWTSWRSCCCCC</sequence>
<feature type="region of interest" description="Disordered" evidence="5">
    <location>
        <begin position="41"/>
        <end position="62"/>
    </location>
</feature>
<evidence type="ECO:0000259" key="6">
    <source>
        <dbReference type="PROSITE" id="PS50089"/>
    </source>
</evidence>
<keyword evidence="2 4" id="KW-0863">Zinc-finger</keyword>
<dbReference type="Proteomes" id="UP000799753">
    <property type="component" value="Unassembled WGS sequence"/>
</dbReference>
<dbReference type="PROSITE" id="PS50089">
    <property type="entry name" value="ZF_RING_2"/>
    <property type="match status" value="1"/>
</dbReference>
<evidence type="ECO:0000256" key="1">
    <source>
        <dbReference type="ARBA" id="ARBA00022723"/>
    </source>
</evidence>
<organism evidence="7 8">
    <name type="scientific">Massarina eburnea CBS 473.64</name>
    <dbReference type="NCBI Taxonomy" id="1395130"/>
    <lineage>
        <taxon>Eukaryota</taxon>
        <taxon>Fungi</taxon>
        <taxon>Dikarya</taxon>
        <taxon>Ascomycota</taxon>
        <taxon>Pezizomycotina</taxon>
        <taxon>Dothideomycetes</taxon>
        <taxon>Pleosporomycetidae</taxon>
        <taxon>Pleosporales</taxon>
        <taxon>Massarineae</taxon>
        <taxon>Massarinaceae</taxon>
        <taxon>Massarina</taxon>
    </lineage>
</organism>
<dbReference type="AlphaFoldDB" id="A0A6A6S5P9"/>
<feature type="compositionally biased region" description="Basic and acidic residues" evidence="5">
    <location>
        <begin position="170"/>
        <end position="208"/>
    </location>
</feature>
<protein>
    <recommendedName>
        <fullName evidence="6">RING-type domain-containing protein</fullName>
    </recommendedName>
</protein>
<dbReference type="OrthoDB" id="3687364at2759"/>
<feature type="compositionally biased region" description="Low complexity" evidence="5">
    <location>
        <begin position="209"/>
        <end position="218"/>
    </location>
</feature>
<keyword evidence="3" id="KW-0862">Zinc</keyword>
<evidence type="ECO:0000313" key="8">
    <source>
        <dbReference type="Proteomes" id="UP000799753"/>
    </source>
</evidence>
<dbReference type="Gene3D" id="3.30.40.10">
    <property type="entry name" value="Zinc/RING finger domain, C3HC4 (zinc finger)"/>
    <property type="match status" value="1"/>
</dbReference>
<name>A0A6A6S5P9_9PLEO</name>
<dbReference type="GO" id="GO:0061630">
    <property type="term" value="F:ubiquitin protein ligase activity"/>
    <property type="evidence" value="ECO:0007669"/>
    <property type="project" value="TreeGrafter"/>
</dbReference>